<keyword evidence="1" id="KW-0805">Transcription regulation</keyword>
<dbReference type="SUPFAM" id="SSF46785">
    <property type="entry name" value="Winged helix' DNA-binding domain"/>
    <property type="match status" value="1"/>
</dbReference>
<dbReference type="GO" id="GO:0003700">
    <property type="term" value="F:DNA-binding transcription factor activity"/>
    <property type="evidence" value="ECO:0007669"/>
    <property type="project" value="TreeGrafter"/>
</dbReference>
<feature type="domain" description="HTH crp-type" evidence="5">
    <location>
        <begin position="142"/>
        <end position="215"/>
    </location>
</feature>
<proteinExistence type="predicted"/>
<dbReference type="SMART" id="SM00100">
    <property type="entry name" value="cNMP"/>
    <property type="match status" value="1"/>
</dbReference>
<name>A0A348AEY1_9FIRM</name>
<dbReference type="PROSITE" id="PS51063">
    <property type="entry name" value="HTH_CRP_2"/>
    <property type="match status" value="1"/>
</dbReference>
<dbReference type="GO" id="GO:0005829">
    <property type="term" value="C:cytosol"/>
    <property type="evidence" value="ECO:0007669"/>
    <property type="project" value="TreeGrafter"/>
</dbReference>
<dbReference type="CDD" id="cd00038">
    <property type="entry name" value="CAP_ED"/>
    <property type="match status" value="1"/>
</dbReference>
<dbReference type="SUPFAM" id="SSF51206">
    <property type="entry name" value="cAMP-binding domain-like"/>
    <property type="match status" value="1"/>
</dbReference>
<dbReference type="InterPro" id="IPR012318">
    <property type="entry name" value="HTH_CRP"/>
</dbReference>
<dbReference type="InterPro" id="IPR018490">
    <property type="entry name" value="cNMP-bd_dom_sf"/>
</dbReference>
<evidence type="ECO:0000256" key="3">
    <source>
        <dbReference type="ARBA" id="ARBA00023163"/>
    </source>
</evidence>
<evidence type="ECO:0000313" key="6">
    <source>
        <dbReference type="EMBL" id="BBB89629.1"/>
    </source>
</evidence>
<dbReference type="PANTHER" id="PTHR24567">
    <property type="entry name" value="CRP FAMILY TRANSCRIPTIONAL REGULATORY PROTEIN"/>
    <property type="match status" value="1"/>
</dbReference>
<dbReference type="Gene3D" id="2.60.120.10">
    <property type="entry name" value="Jelly Rolls"/>
    <property type="match status" value="1"/>
</dbReference>
<dbReference type="InterPro" id="IPR014710">
    <property type="entry name" value="RmlC-like_jellyroll"/>
</dbReference>
<dbReference type="Gene3D" id="1.10.10.10">
    <property type="entry name" value="Winged helix-like DNA-binding domain superfamily/Winged helix DNA-binding domain"/>
    <property type="match status" value="1"/>
</dbReference>
<dbReference type="AlphaFoldDB" id="A0A348AEY1"/>
<keyword evidence="7" id="KW-1185">Reference proteome</keyword>
<gene>
    <name evidence="6" type="primary">ntcA_1</name>
    <name evidence="6" type="ORF">MAMMFC1_00262</name>
</gene>
<dbReference type="InterPro" id="IPR000595">
    <property type="entry name" value="cNMP-bd_dom"/>
</dbReference>
<keyword evidence="2" id="KW-0238">DNA-binding</keyword>
<dbReference type="InterPro" id="IPR036388">
    <property type="entry name" value="WH-like_DNA-bd_sf"/>
</dbReference>
<dbReference type="Pfam" id="PF13545">
    <property type="entry name" value="HTH_Crp_2"/>
    <property type="match status" value="1"/>
</dbReference>
<dbReference type="Proteomes" id="UP000276437">
    <property type="component" value="Chromosome"/>
</dbReference>
<dbReference type="InterPro" id="IPR036390">
    <property type="entry name" value="WH_DNA-bd_sf"/>
</dbReference>
<dbReference type="OrthoDB" id="9812325at2"/>
<evidence type="ECO:0000259" key="4">
    <source>
        <dbReference type="PROSITE" id="PS50042"/>
    </source>
</evidence>
<sequence length="220" mass="24606">MDKPEAILRETLPPDEIAEFKALAYPMQVKAGYVLYSEGDYSNYIYFIETGHVKLYKSTSLGEIITLSIRKPGDVIGIAGVLTGRYRCVFAETIDICKIWRMKGESFIELLYARPRFAVRVAALLGKRLCDAEIAIANLTSMEVDRRLAWLLKDLAATASNPDGEKLRIAVKLTHQDIASMIGTCRQTVTTALGRLKEDGIINVGKRYIEIIDLNKLSNM</sequence>
<keyword evidence="3" id="KW-0804">Transcription</keyword>
<reference evidence="6 7" key="1">
    <citation type="journal article" date="2018" name="Int. J. Syst. Evol. Microbiol.">
        <title>Methylomusa anaerophila gen. nov., sp. nov., an anaerobic methanol-utilizing bacterium isolated from a microbial fuel cell.</title>
        <authorList>
            <person name="Amano N."/>
            <person name="Yamamuro A."/>
            <person name="Miyahara M."/>
            <person name="Kouzuma A."/>
            <person name="Abe T."/>
            <person name="Watanabe K."/>
        </authorList>
    </citation>
    <scope>NUCLEOTIDE SEQUENCE [LARGE SCALE GENOMIC DNA]</scope>
    <source>
        <strain evidence="6 7">MMFC1</strain>
    </source>
</reference>
<dbReference type="PANTHER" id="PTHR24567:SF74">
    <property type="entry name" value="HTH-TYPE TRANSCRIPTIONAL REGULATOR ARCR"/>
    <property type="match status" value="1"/>
</dbReference>
<dbReference type="SMART" id="SM00419">
    <property type="entry name" value="HTH_CRP"/>
    <property type="match status" value="1"/>
</dbReference>
<dbReference type="PRINTS" id="PR00034">
    <property type="entry name" value="HTHCRP"/>
</dbReference>
<dbReference type="CDD" id="cd00092">
    <property type="entry name" value="HTH_CRP"/>
    <property type="match status" value="1"/>
</dbReference>
<dbReference type="EMBL" id="AP018449">
    <property type="protein sequence ID" value="BBB89629.1"/>
    <property type="molecule type" value="Genomic_DNA"/>
</dbReference>
<dbReference type="GO" id="GO:0003677">
    <property type="term" value="F:DNA binding"/>
    <property type="evidence" value="ECO:0007669"/>
    <property type="project" value="UniProtKB-KW"/>
</dbReference>
<feature type="domain" description="Cyclic nucleotide-binding" evidence="4">
    <location>
        <begin position="8"/>
        <end position="111"/>
    </location>
</feature>
<dbReference type="KEGG" id="mana:MAMMFC1_00262"/>
<protein>
    <submittedName>
        <fullName evidence="6">Global nitrogen regulator</fullName>
    </submittedName>
</protein>
<evidence type="ECO:0000313" key="7">
    <source>
        <dbReference type="Proteomes" id="UP000276437"/>
    </source>
</evidence>
<dbReference type="Pfam" id="PF00027">
    <property type="entry name" value="cNMP_binding"/>
    <property type="match status" value="1"/>
</dbReference>
<organism evidence="6 7">
    <name type="scientific">Methylomusa anaerophila</name>
    <dbReference type="NCBI Taxonomy" id="1930071"/>
    <lineage>
        <taxon>Bacteria</taxon>
        <taxon>Bacillati</taxon>
        <taxon>Bacillota</taxon>
        <taxon>Negativicutes</taxon>
        <taxon>Selenomonadales</taxon>
        <taxon>Sporomusaceae</taxon>
        <taxon>Methylomusa</taxon>
    </lineage>
</organism>
<evidence type="ECO:0000259" key="5">
    <source>
        <dbReference type="PROSITE" id="PS51063"/>
    </source>
</evidence>
<accession>A0A348AEY1</accession>
<evidence type="ECO:0000256" key="1">
    <source>
        <dbReference type="ARBA" id="ARBA00023015"/>
    </source>
</evidence>
<dbReference type="PROSITE" id="PS50042">
    <property type="entry name" value="CNMP_BINDING_3"/>
    <property type="match status" value="1"/>
</dbReference>
<dbReference type="RefSeq" id="WP_158618597.1">
    <property type="nucleotide sequence ID" value="NZ_AP018449.1"/>
</dbReference>
<evidence type="ECO:0000256" key="2">
    <source>
        <dbReference type="ARBA" id="ARBA00023125"/>
    </source>
</evidence>
<dbReference type="InterPro" id="IPR050397">
    <property type="entry name" value="Env_Response_Regulators"/>
</dbReference>